<evidence type="ECO:0000313" key="3">
    <source>
        <dbReference type="Proteomes" id="UP000299102"/>
    </source>
</evidence>
<dbReference type="EMBL" id="BGZK01000297">
    <property type="protein sequence ID" value="GBP34989.1"/>
    <property type="molecule type" value="Genomic_DNA"/>
</dbReference>
<gene>
    <name evidence="2" type="ORF">EVAR_28454_1</name>
</gene>
<organism evidence="2 3">
    <name type="scientific">Eumeta variegata</name>
    <name type="common">Bagworm moth</name>
    <name type="synonym">Eumeta japonica</name>
    <dbReference type="NCBI Taxonomy" id="151549"/>
    <lineage>
        <taxon>Eukaryota</taxon>
        <taxon>Metazoa</taxon>
        <taxon>Ecdysozoa</taxon>
        <taxon>Arthropoda</taxon>
        <taxon>Hexapoda</taxon>
        <taxon>Insecta</taxon>
        <taxon>Pterygota</taxon>
        <taxon>Neoptera</taxon>
        <taxon>Endopterygota</taxon>
        <taxon>Lepidoptera</taxon>
        <taxon>Glossata</taxon>
        <taxon>Ditrysia</taxon>
        <taxon>Tineoidea</taxon>
        <taxon>Psychidae</taxon>
        <taxon>Oiketicinae</taxon>
        <taxon>Eumeta</taxon>
    </lineage>
</organism>
<feature type="region of interest" description="Disordered" evidence="1">
    <location>
        <begin position="1"/>
        <end position="28"/>
    </location>
</feature>
<evidence type="ECO:0000313" key="2">
    <source>
        <dbReference type="EMBL" id="GBP34989.1"/>
    </source>
</evidence>
<accession>A0A4C1V8G4</accession>
<dbReference type="Proteomes" id="UP000299102">
    <property type="component" value="Unassembled WGS sequence"/>
</dbReference>
<name>A0A4C1V8G4_EUMVA</name>
<reference evidence="2 3" key="1">
    <citation type="journal article" date="2019" name="Commun. Biol.">
        <title>The bagworm genome reveals a unique fibroin gene that provides high tensile strength.</title>
        <authorList>
            <person name="Kono N."/>
            <person name="Nakamura H."/>
            <person name="Ohtoshi R."/>
            <person name="Tomita M."/>
            <person name="Numata K."/>
            <person name="Arakawa K."/>
        </authorList>
    </citation>
    <scope>NUCLEOTIDE SEQUENCE [LARGE SCALE GENOMIC DNA]</scope>
</reference>
<feature type="region of interest" description="Disordered" evidence="1">
    <location>
        <begin position="98"/>
        <end position="117"/>
    </location>
</feature>
<proteinExistence type="predicted"/>
<dbReference type="AlphaFoldDB" id="A0A4C1V8G4"/>
<evidence type="ECO:0000256" key="1">
    <source>
        <dbReference type="SAM" id="MobiDB-lite"/>
    </source>
</evidence>
<sequence length="210" mass="23340">MNSGVTPEGMASGAGRPHRPVLATPLGSTQLNCIREKEERAVATRMRPVPNARRDRNGMPWREQGCPIAKGNHDERCSIPPKVEEGRSVSSRYKAVTKLSAKTQRNRSPHGMRDGTKLNKTMVHSREVAVMGSLEYRTGTRTMLRAGSESRMTVDKLSFTCSEAEKLGSTNELIAFINTPRRRPLRLTQSDVYASNGGARAYRCRPQRDS</sequence>
<comment type="caution">
    <text evidence="2">The sequence shown here is derived from an EMBL/GenBank/DDBJ whole genome shotgun (WGS) entry which is preliminary data.</text>
</comment>
<protein>
    <submittedName>
        <fullName evidence="2">Uncharacterized protein</fullName>
    </submittedName>
</protein>
<keyword evidence="3" id="KW-1185">Reference proteome</keyword>